<dbReference type="GO" id="GO:0016740">
    <property type="term" value="F:transferase activity"/>
    <property type="evidence" value="ECO:0007669"/>
    <property type="project" value="UniProtKB-KW"/>
</dbReference>
<dbReference type="Pfam" id="PF10250">
    <property type="entry name" value="O-FucT"/>
    <property type="match status" value="1"/>
</dbReference>
<dbReference type="InterPro" id="IPR019378">
    <property type="entry name" value="GDP-Fuc_O-FucTrfase"/>
</dbReference>
<gene>
    <name evidence="4" type="ORF">BJ322DRAFT_1106006</name>
</gene>
<dbReference type="OrthoDB" id="2559662at2759"/>
<dbReference type="GO" id="GO:0006004">
    <property type="term" value="P:fucose metabolic process"/>
    <property type="evidence" value="ECO:0007669"/>
    <property type="project" value="UniProtKB-KW"/>
</dbReference>
<comment type="caution">
    <text evidence="4">The sequence shown here is derived from an EMBL/GenBank/DDBJ whole genome shotgun (WGS) entry which is preliminary data.</text>
</comment>
<evidence type="ECO:0000256" key="2">
    <source>
        <dbReference type="ARBA" id="ARBA00023253"/>
    </source>
</evidence>
<accession>A0A9P6HIV5</accession>
<reference evidence="4" key="1">
    <citation type="journal article" date="2020" name="Nat. Commun.">
        <title>Large-scale genome sequencing of mycorrhizal fungi provides insights into the early evolution of symbiotic traits.</title>
        <authorList>
            <person name="Miyauchi S."/>
            <person name="Kiss E."/>
            <person name="Kuo A."/>
            <person name="Drula E."/>
            <person name="Kohler A."/>
            <person name="Sanchez-Garcia M."/>
            <person name="Morin E."/>
            <person name="Andreopoulos B."/>
            <person name="Barry K.W."/>
            <person name="Bonito G."/>
            <person name="Buee M."/>
            <person name="Carver A."/>
            <person name="Chen C."/>
            <person name="Cichocki N."/>
            <person name="Clum A."/>
            <person name="Culley D."/>
            <person name="Crous P.W."/>
            <person name="Fauchery L."/>
            <person name="Girlanda M."/>
            <person name="Hayes R.D."/>
            <person name="Keri Z."/>
            <person name="LaButti K."/>
            <person name="Lipzen A."/>
            <person name="Lombard V."/>
            <person name="Magnuson J."/>
            <person name="Maillard F."/>
            <person name="Murat C."/>
            <person name="Nolan M."/>
            <person name="Ohm R.A."/>
            <person name="Pangilinan J."/>
            <person name="Pereira M.F."/>
            <person name="Perotto S."/>
            <person name="Peter M."/>
            <person name="Pfister S."/>
            <person name="Riley R."/>
            <person name="Sitrit Y."/>
            <person name="Stielow J.B."/>
            <person name="Szollosi G."/>
            <person name="Zifcakova L."/>
            <person name="Stursova M."/>
            <person name="Spatafora J.W."/>
            <person name="Tedersoo L."/>
            <person name="Vaario L.M."/>
            <person name="Yamada A."/>
            <person name="Yan M."/>
            <person name="Wang P."/>
            <person name="Xu J."/>
            <person name="Bruns T."/>
            <person name="Baldrian P."/>
            <person name="Vilgalys R."/>
            <person name="Dunand C."/>
            <person name="Henrissat B."/>
            <person name="Grigoriev I.V."/>
            <person name="Hibbett D."/>
            <person name="Nagy L.G."/>
            <person name="Martin F.M."/>
        </authorList>
    </citation>
    <scope>NUCLEOTIDE SEQUENCE</scope>
    <source>
        <strain evidence="4">UH-Tt-Lm1</strain>
    </source>
</reference>
<evidence type="ECO:0000313" key="5">
    <source>
        <dbReference type="Proteomes" id="UP000736335"/>
    </source>
</evidence>
<keyword evidence="3" id="KW-0119">Carbohydrate metabolism</keyword>
<reference evidence="4" key="2">
    <citation type="submission" date="2020-11" db="EMBL/GenBank/DDBJ databases">
        <authorList>
            <consortium name="DOE Joint Genome Institute"/>
            <person name="Kuo A."/>
            <person name="Miyauchi S."/>
            <person name="Kiss E."/>
            <person name="Drula E."/>
            <person name="Kohler A."/>
            <person name="Sanchez-Garcia M."/>
            <person name="Andreopoulos B."/>
            <person name="Barry K.W."/>
            <person name="Bonito G."/>
            <person name="Buee M."/>
            <person name="Carver A."/>
            <person name="Chen C."/>
            <person name="Cichocki N."/>
            <person name="Clum A."/>
            <person name="Culley D."/>
            <person name="Crous P.W."/>
            <person name="Fauchery L."/>
            <person name="Girlanda M."/>
            <person name="Hayes R."/>
            <person name="Keri Z."/>
            <person name="Labutti K."/>
            <person name="Lipzen A."/>
            <person name="Lombard V."/>
            <person name="Magnuson J."/>
            <person name="Maillard F."/>
            <person name="Morin E."/>
            <person name="Murat C."/>
            <person name="Nolan M."/>
            <person name="Ohm R."/>
            <person name="Pangilinan J."/>
            <person name="Pereira M."/>
            <person name="Perotto S."/>
            <person name="Peter M."/>
            <person name="Riley R."/>
            <person name="Sitrit Y."/>
            <person name="Stielow B."/>
            <person name="Szollosi G."/>
            <person name="Zifcakova L."/>
            <person name="Stursova M."/>
            <person name="Spatafora J.W."/>
            <person name="Tedersoo L."/>
            <person name="Vaario L.-M."/>
            <person name="Yamada A."/>
            <person name="Yan M."/>
            <person name="Wang P."/>
            <person name="Xu J."/>
            <person name="Bruns T."/>
            <person name="Baldrian P."/>
            <person name="Vilgalys R."/>
            <person name="Henrissat B."/>
            <person name="Grigoriev I.V."/>
            <person name="Hibbett D."/>
            <person name="Nagy L.G."/>
            <person name="Martin F.M."/>
        </authorList>
    </citation>
    <scope>NUCLEOTIDE SEQUENCE</scope>
    <source>
        <strain evidence="4">UH-Tt-Lm1</strain>
    </source>
</reference>
<organism evidence="4 5">
    <name type="scientific">Thelephora terrestris</name>
    <dbReference type="NCBI Taxonomy" id="56493"/>
    <lineage>
        <taxon>Eukaryota</taxon>
        <taxon>Fungi</taxon>
        <taxon>Dikarya</taxon>
        <taxon>Basidiomycota</taxon>
        <taxon>Agaricomycotina</taxon>
        <taxon>Agaricomycetes</taxon>
        <taxon>Thelephorales</taxon>
        <taxon>Thelephoraceae</taxon>
        <taxon>Thelephora</taxon>
    </lineage>
</organism>
<keyword evidence="1" id="KW-0808">Transferase</keyword>
<name>A0A9P6HIV5_9AGAM</name>
<dbReference type="EMBL" id="WIUZ02000004">
    <property type="protein sequence ID" value="KAF9787975.1"/>
    <property type="molecule type" value="Genomic_DNA"/>
</dbReference>
<dbReference type="Proteomes" id="UP000736335">
    <property type="component" value="Unassembled WGS sequence"/>
</dbReference>
<dbReference type="Gene3D" id="3.40.50.11350">
    <property type="match status" value="1"/>
</dbReference>
<evidence type="ECO:0000256" key="3">
    <source>
        <dbReference type="ARBA" id="ARBA00023277"/>
    </source>
</evidence>
<evidence type="ECO:0000313" key="4">
    <source>
        <dbReference type="EMBL" id="KAF9787975.1"/>
    </source>
</evidence>
<dbReference type="AlphaFoldDB" id="A0A9P6HIV5"/>
<keyword evidence="5" id="KW-1185">Reference proteome</keyword>
<sequence>MTAGRTKAMFPRRYSRWVLVFFLVASFWLVKKLVDIYNSLPPLYSQYHWQEMALPQHSENLPYPDDDSRKFLWMSDHVRGYGAGWGNVLQEHFMDGYLAYVSKRSLVFNNYTWHTGLLPYSHWKTNIIPSRIPLSTIISGPLAGGPFPPGSDAPRAVMKDYFDTICPETLVLDHEALSSRLPSNYTAGMLVDTWVELLDSTPERCVEIKKVVFDIDLVMGSERLLDVMPGFFESPIVKEFRWSPLIEDILHQNLVQFAPDNLPHPSGNDPYPIIEGLLVMHIRRGDFERHCKGLAERNMSFTAFNQIEGIIDRFTVPPRGLKGHLTNEGMRAYQRACYPTMHDIVRRVGEIASESEGKLKNIYIMTNGKREWIHRLQEALVAAGHWDSIASSRDLELNDEQRYVAQAGDMLIGQRADVFIGNGFSSLSANVAMLRMAKNLGGERTRYWL</sequence>
<protein>
    <recommendedName>
        <fullName evidence="6">O-fucosyltransferase family protein</fullName>
    </recommendedName>
</protein>
<keyword evidence="2" id="KW-0294">Fucose metabolism</keyword>
<evidence type="ECO:0008006" key="6">
    <source>
        <dbReference type="Google" id="ProtNLM"/>
    </source>
</evidence>
<evidence type="ECO:0000256" key="1">
    <source>
        <dbReference type="ARBA" id="ARBA00022679"/>
    </source>
</evidence>
<dbReference type="CDD" id="cd11296">
    <property type="entry name" value="O-FucT_like"/>
    <property type="match status" value="1"/>
</dbReference>
<proteinExistence type="predicted"/>